<sequence>MNIGRALLIQLRLMPDTNTKAVELVVKLQEFTALKKISADIRSFRGDK</sequence>
<dbReference type="RefSeq" id="WP_274051310.1">
    <property type="nucleotide sequence ID" value="NZ_CP059693.1"/>
</dbReference>
<dbReference type="Proteomes" id="UP001215231">
    <property type="component" value="Chromosome"/>
</dbReference>
<dbReference type="EMBL" id="CP059693">
    <property type="protein sequence ID" value="WDE11176.1"/>
    <property type="molecule type" value="Genomic_DNA"/>
</dbReference>
<evidence type="ECO:0000313" key="1">
    <source>
        <dbReference type="EMBL" id="WDE11176.1"/>
    </source>
</evidence>
<name>A0ABY7VCA7_9GAMM</name>
<evidence type="ECO:0000313" key="2">
    <source>
        <dbReference type="Proteomes" id="UP001215231"/>
    </source>
</evidence>
<organism evidence="1 2">
    <name type="scientific">Thalassomonas haliotis</name>
    <dbReference type="NCBI Taxonomy" id="485448"/>
    <lineage>
        <taxon>Bacteria</taxon>
        <taxon>Pseudomonadati</taxon>
        <taxon>Pseudomonadota</taxon>
        <taxon>Gammaproteobacteria</taxon>
        <taxon>Alteromonadales</taxon>
        <taxon>Colwelliaceae</taxon>
        <taxon>Thalassomonas</taxon>
    </lineage>
</organism>
<keyword evidence="2" id="KW-1185">Reference proteome</keyword>
<reference evidence="1 2" key="1">
    <citation type="journal article" date="2022" name="Mar. Drugs">
        <title>Bioassay-Guided Fractionation Leads to the Detection of Cholic Acid Generated by the Rare Thalassomonas sp.</title>
        <authorList>
            <person name="Pheiffer F."/>
            <person name="Schneider Y.K."/>
            <person name="Hansen E.H."/>
            <person name="Andersen J.H."/>
            <person name="Isaksson J."/>
            <person name="Busche T."/>
            <person name="R C."/>
            <person name="Kalinowski J."/>
            <person name="Zyl L.V."/>
            <person name="Trindade M."/>
        </authorList>
    </citation>
    <scope>NUCLEOTIDE SEQUENCE [LARGE SCALE GENOMIC DNA]</scope>
    <source>
        <strain evidence="1 2">A5K-61T</strain>
    </source>
</reference>
<protein>
    <submittedName>
        <fullName evidence="1">Uncharacterized protein</fullName>
    </submittedName>
</protein>
<accession>A0ABY7VCA7</accession>
<proteinExistence type="predicted"/>
<gene>
    <name evidence="1" type="ORF">H3N35_23555</name>
</gene>